<gene>
    <name evidence="8" type="ORF">B1A_05129</name>
</gene>
<dbReference type="GO" id="GO:0005886">
    <property type="term" value="C:plasma membrane"/>
    <property type="evidence" value="ECO:0007669"/>
    <property type="project" value="UniProtKB-SubCell"/>
</dbReference>
<reference evidence="8" key="2">
    <citation type="journal article" date="2014" name="ISME J.">
        <title>Microbial stratification in low pH oxic and suboxic macroscopic growths along an acid mine drainage.</title>
        <authorList>
            <person name="Mendez-Garcia C."/>
            <person name="Mesa V."/>
            <person name="Sprenger R.R."/>
            <person name="Richter M."/>
            <person name="Diez M.S."/>
            <person name="Solano J."/>
            <person name="Bargiela R."/>
            <person name="Golyshina O.V."/>
            <person name="Manteca A."/>
            <person name="Ramos J.L."/>
            <person name="Gallego J.R."/>
            <person name="Llorente I."/>
            <person name="Martins Dos Santos V.A."/>
            <person name="Jensen O.N."/>
            <person name="Pelaez A.I."/>
            <person name="Sanchez J."/>
            <person name="Ferrer M."/>
        </authorList>
    </citation>
    <scope>NUCLEOTIDE SEQUENCE</scope>
</reference>
<proteinExistence type="inferred from homology"/>
<feature type="transmembrane region" description="Helical" evidence="6">
    <location>
        <begin position="127"/>
        <end position="155"/>
    </location>
</feature>
<dbReference type="PROSITE" id="PS51846">
    <property type="entry name" value="CNNM"/>
    <property type="match status" value="1"/>
</dbReference>
<comment type="subcellular location">
    <subcellularLocation>
        <location evidence="1">Cell membrane</location>
        <topology evidence="1">Multi-pass membrane protein</topology>
    </subcellularLocation>
</comment>
<keyword evidence="6" id="KW-0472">Membrane</keyword>
<dbReference type="PANTHER" id="PTHR22777:SF32">
    <property type="entry name" value="UPF0053 INNER MEMBRANE PROTEIN YFJD"/>
    <property type="match status" value="1"/>
</dbReference>
<organism evidence="8">
    <name type="scientific">mine drainage metagenome</name>
    <dbReference type="NCBI Taxonomy" id="410659"/>
    <lineage>
        <taxon>unclassified sequences</taxon>
        <taxon>metagenomes</taxon>
        <taxon>ecological metagenomes</taxon>
    </lineage>
</organism>
<keyword evidence="4" id="KW-0677">Repeat</keyword>
<dbReference type="Pfam" id="PF01595">
    <property type="entry name" value="CNNM"/>
    <property type="match status" value="1"/>
</dbReference>
<keyword evidence="5" id="KW-0129">CBS domain</keyword>
<comment type="caution">
    <text evidence="8">The sequence shown here is derived from an EMBL/GenBank/DDBJ whole genome shotgun (WGS) entry which is preliminary data.</text>
</comment>
<sequence>MSSPWGWMLAGLVLLLVLSGFLHGRTSMIALDRYRLKHLAAHRAGARRAQSLLQQTERLLSMLLLGNNLLNAAAASIVTVLVMRWVGGGGMTLTISTLLVTLVILVFSEITPKIIGATWPEPIALRISFILVGLLWVFSPIIWFINLFVRALLFLMGLRRRSQIRAQGLGQDDLRLLVLEGGGFLTG</sequence>
<dbReference type="PANTHER" id="PTHR22777">
    <property type="entry name" value="HEMOLYSIN-RELATED"/>
    <property type="match status" value="1"/>
</dbReference>
<evidence type="ECO:0000256" key="5">
    <source>
        <dbReference type="ARBA" id="ARBA00023122"/>
    </source>
</evidence>
<name>T1BJE5_9ZZZZ</name>
<feature type="transmembrane region" description="Helical" evidence="6">
    <location>
        <begin position="89"/>
        <end position="107"/>
    </location>
</feature>
<feature type="non-terminal residue" evidence="8">
    <location>
        <position position="187"/>
    </location>
</feature>
<evidence type="ECO:0000256" key="6">
    <source>
        <dbReference type="SAM" id="Phobius"/>
    </source>
</evidence>
<accession>T1BJE5</accession>
<dbReference type="AlphaFoldDB" id="T1BJE5"/>
<evidence type="ECO:0000256" key="2">
    <source>
        <dbReference type="ARBA" id="ARBA00006337"/>
    </source>
</evidence>
<keyword evidence="3" id="KW-1003">Cell membrane</keyword>
<comment type="similarity">
    <text evidence="2">Belongs to the UPF0053 family.</text>
</comment>
<keyword evidence="6" id="KW-0812">Transmembrane</keyword>
<protein>
    <submittedName>
        <fullName evidence="8">Membrane protein containing DUF21</fullName>
    </submittedName>
</protein>
<evidence type="ECO:0000256" key="1">
    <source>
        <dbReference type="ARBA" id="ARBA00004651"/>
    </source>
</evidence>
<evidence type="ECO:0000256" key="4">
    <source>
        <dbReference type="ARBA" id="ARBA00022737"/>
    </source>
</evidence>
<keyword evidence="6" id="KW-1133">Transmembrane helix</keyword>
<evidence type="ECO:0000313" key="8">
    <source>
        <dbReference type="EMBL" id="EQD73086.1"/>
    </source>
</evidence>
<dbReference type="EMBL" id="AUZX01003739">
    <property type="protein sequence ID" value="EQD73086.1"/>
    <property type="molecule type" value="Genomic_DNA"/>
</dbReference>
<dbReference type="InterPro" id="IPR002550">
    <property type="entry name" value="CNNM"/>
</dbReference>
<feature type="transmembrane region" description="Helical" evidence="6">
    <location>
        <begin position="59"/>
        <end position="82"/>
    </location>
</feature>
<feature type="domain" description="CNNM transmembrane" evidence="7">
    <location>
        <begin position="1"/>
        <end position="187"/>
    </location>
</feature>
<evidence type="ECO:0000259" key="7">
    <source>
        <dbReference type="PROSITE" id="PS51846"/>
    </source>
</evidence>
<evidence type="ECO:0000256" key="3">
    <source>
        <dbReference type="ARBA" id="ARBA00022475"/>
    </source>
</evidence>
<reference evidence="8" key="1">
    <citation type="submission" date="2013-08" db="EMBL/GenBank/DDBJ databases">
        <authorList>
            <person name="Mendez C."/>
            <person name="Richter M."/>
            <person name="Ferrer M."/>
            <person name="Sanchez J."/>
        </authorList>
    </citation>
    <scope>NUCLEOTIDE SEQUENCE</scope>
</reference>